<gene>
    <name evidence="2" type="ORF">P154DRAFT_565045</name>
</gene>
<dbReference type="EMBL" id="ML977608">
    <property type="protein sequence ID" value="KAF1997856.1"/>
    <property type="molecule type" value="Genomic_DNA"/>
</dbReference>
<organism evidence="2 3">
    <name type="scientific">Amniculicola lignicola CBS 123094</name>
    <dbReference type="NCBI Taxonomy" id="1392246"/>
    <lineage>
        <taxon>Eukaryota</taxon>
        <taxon>Fungi</taxon>
        <taxon>Dikarya</taxon>
        <taxon>Ascomycota</taxon>
        <taxon>Pezizomycotina</taxon>
        <taxon>Dothideomycetes</taxon>
        <taxon>Pleosporomycetidae</taxon>
        <taxon>Pleosporales</taxon>
        <taxon>Amniculicolaceae</taxon>
        <taxon>Amniculicola</taxon>
    </lineage>
</organism>
<evidence type="ECO:0000256" key="1">
    <source>
        <dbReference type="SAM" id="MobiDB-lite"/>
    </source>
</evidence>
<reference evidence="2" key="1">
    <citation type="journal article" date="2020" name="Stud. Mycol.">
        <title>101 Dothideomycetes genomes: a test case for predicting lifestyles and emergence of pathogens.</title>
        <authorList>
            <person name="Haridas S."/>
            <person name="Albert R."/>
            <person name="Binder M."/>
            <person name="Bloem J."/>
            <person name="Labutti K."/>
            <person name="Salamov A."/>
            <person name="Andreopoulos B."/>
            <person name="Baker S."/>
            <person name="Barry K."/>
            <person name="Bills G."/>
            <person name="Bluhm B."/>
            <person name="Cannon C."/>
            <person name="Castanera R."/>
            <person name="Culley D."/>
            <person name="Daum C."/>
            <person name="Ezra D."/>
            <person name="Gonzalez J."/>
            <person name="Henrissat B."/>
            <person name="Kuo A."/>
            <person name="Liang C."/>
            <person name="Lipzen A."/>
            <person name="Lutzoni F."/>
            <person name="Magnuson J."/>
            <person name="Mondo S."/>
            <person name="Nolan M."/>
            <person name="Ohm R."/>
            <person name="Pangilinan J."/>
            <person name="Park H.-J."/>
            <person name="Ramirez L."/>
            <person name="Alfaro M."/>
            <person name="Sun H."/>
            <person name="Tritt A."/>
            <person name="Yoshinaga Y."/>
            <person name="Zwiers L.-H."/>
            <person name="Turgeon B."/>
            <person name="Goodwin S."/>
            <person name="Spatafora J."/>
            <person name="Crous P."/>
            <person name="Grigoriev I."/>
        </authorList>
    </citation>
    <scope>NUCLEOTIDE SEQUENCE</scope>
    <source>
        <strain evidence="2">CBS 123094</strain>
    </source>
</reference>
<proteinExistence type="predicted"/>
<dbReference type="Proteomes" id="UP000799779">
    <property type="component" value="Unassembled WGS sequence"/>
</dbReference>
<evidence type="ECO:0000313" key="3">
    <source>
        <dbReference type="Proteomes" id="UP000799779"/>
    </source>
</evidence>
<feature type="compositionally biased region" description="Basic and acidic residues" evidence="1">
    <location>
        <begin position="148"/>
        <end position="166"/>
    </location>
</feature>
<evidence type="ECO:0000313" key="2">
    <source>
        <dbReference type="EMBL" id="KAF1997856.1"/>
    </source>
</evidence>
<keyword evidence="3" id="KW-1185">Reference proteome</keyword>
<dbReference type="AlphaFoldDB" id="A0A6A5WJL7"/>
<dbReference type="OrthoDB" id="2532734at2759"/>
<protein>
    <submittedName>
        <fullName evidence="2">Uncharacterized protein</fullName>
    </submittedName>
</protein>
<accession>A0A6A5WJL7</accession>
<feature type="region of interest" description="Disordered" evidence="1">
    <location>
        <begin position="111"/>
        <end position="166"/>
    </location>
</feature>
<feature type="compositionally biased region" description="Polar residues" evidence="1">
    <location>
        <begin position="32"/>
        <end position="46"/>
    </location>
</feature>
<sequence length="166" mass="18178">MTPSTPSLIDLIDDYYHTKPNFTQHIKDAHTTNRTNVTPTSSTPQPQAKATTEETTAKDLEESLKGINLSDSLKQKQVSDFWLGGSVQDKFVPQKQHPLSAIFSMPVLPTEEKNNTGGAKDAAASALDSINTQAHKANPGPVIAQDIGKPESKEELKKRKEELNKD</sequence>
<name>A0A6A5WJL7_9PLEO</name>
<feature type="region of interest" description="Disordered" evidence="1">
    <location>
        <begin position="27"/>
        <end position="56"/>
    </location>
</feature>